<name>A0A7R8XG34_9CRUS</name>
<reference evidence="1" key="1">
    <citation type="submission" date="2020-11" db="EMBL/GenBank/DDBJ databases">
        <authorList>
            <person name="Tran Van P."/>
        </authorList>
    </citation>
    <scope>NUCLEOTIDE SEQUENCE</scope>
</reference>
<protein>
    <submittedName>
        <fullName evidence="1">Uncharacterized protein</fullName>
    </submittedName>
</protein>
<organism evidence="1">
    <name type="scientific">Darwinula stevensoni</name>
    <dbReference type="NCBI Taxonomy" id="69355"/>
    <lineage>
        <taxon>Eukaryota</taxon>
        <taxon>Metazoa</taxon>
        <taxon>Ecdysozoa</taxon>
        <taxon>Arthropoda</taxon>
        <taxon>Crustacea</taxon>
        <taxon>Oligostraca</taxon>
        <taxon>Ostracoda</taxon>
        <taxon>Podocopa</taxon>
        <taxon>Podocopida</taxon>
        <taxon>Darwinulocopina</taxon>
        <taxon>Darwinuloidea</taxon>
        <taxon>Darwinulidae</taxon>
        <taxon>Darwinula</taxon>
    </lineage>
</organism>
<dbReference type="EMBL" id="LR901679">
    <property type="protein sequence ID" value="CAD7249154.1"/>
    <property type="molecule type" value="Genomic_DNA"/>
</dbReference>
<proteinExistence type="predicted"/>
<dbReference type="Proteomes" id="UP000677054">
    <property type="component" value="Unassembled WGS sequence"/>
</dbReference>
<gene>
    <name evidence="1" type="ORF">DSTB1V02_LOCUS8955</name>
</gene>
<dbReference type="Gene3D" id="3.40.720.10">
    <property type="entry name" value="Alkaline Phosphatase, subunit A"/>
    <property type="match status" value="1"/>
</dbReference>
<dbReference type="PANTHER" id="PTHR10974:SF73">
    <property type="entry name" value="FI21235P1"/>
    <property type="match status" value="1"/>
</dbReference>
<dbReference type="EMBL" id="CAJPEV010002162">
    <property type="protein sequence ID" value="CAG0895914.1"/>
    <property type="molecule type" value="Genomic_DNA"/>
</dbReference>
<dbReference type="PANTHER" id="PTHR10974">
    <property type="entry name" value="FI08016P-RELATED"/>
    <property type="match status" value="1"/>
</dbReference>
<evidence type="ECO:0000313" key="1">
    <source>
        <dbReference type="EMBL" id="CAD7249154.1"/>
    </source>
</evidence>
<sequence length="349" mass="40516">MKVVEQYVKNFLDVYQREPKFLFTFQGMLSHDDYNRIGAVDNDFLVFLQWLNDSGHLNNTLLIVMSDHGHRQDLFEYITRDALKYTAVGQKAIFLAKIKKFAEFRATHQGKMEERMPFFSFRFPSWFHQKYPKAMANFRRNVELLSTPFDIHETLLNVIHFKGEDHRNDVEQRALSLFAPIPVERTCGNAFIEPHWCACLHWKPIPNFKVDPMVQRVAQHVINTIDEFNQNSGGQDLCARLQLGDTLWAAVFHSSPKLLEFKKTVDKDGFVAELDSQSATKASYIIYQVSVRASPGEGLFEASITHHIDSDSLHVKMEDIGRINKYGPQARCLSDRLEHLRKFCYCLHD</sequence>
<accession>A0A7R8XG34</accession>
<dbReference type="AlphaFoldDB" id="A0A7R8XG34"/>
<evidence type="ECO:0000313" key="2">
    <source>
        <dbReference type="Proteomes" id="UP000677054"/>
    </source>
</evidence>
<dbReference type="SUPFAM" id="SSF53649">
    <property type="entry name" value="Alkaline phosphatase-like"/>
    <property type="match status" value="1"/>
</dbReference>
<dbReference type="InterPro" id="IPR004245">
    <property type="entry name" value="DUF229"/>
</dbReference>
<dbReference type="Pfam" id="PF02995">
    <property type="entry name" value="DUF229"/>
    <property type="match status" value="1"/>
</dbReference>
<dbReference type="InterPro" id="IPR017850">
    <property type="entry name" value="Alkaline_phosphatase_core_sf"/>
</dbReference>
<keyword evidence="2" id="KW-1185">Reference proteome</keyword>
<dbReference type="OrthoDB" id="413313at2759"/>
<dbReference type="GO" id="GO:0005615">
    <property type="term" value="C:extracellular space"/>
    <property type="evidence" value="ECO:0007669"/>
    <property type="project" value="TreeGrafter"/>
</dbReference>